<comment type="caution">
    <text evidence="1">The sequence shown here is derived from an EMBL/GenBank/DDBJ whole genome shotgun (WGS) entry which is preliminary data.</text>
</comment>
<dbReference type="Proteomes" id="UP000221580">
    <property type="component" value="Unassembled WGS sequence"/>
</dbReference>
<organism evidence="1 2">
    <name type="scientific">Pseudomonas poae</name>
    <dbReference type="NCBI Taxonomy" id="200451"/>
    <lineage>
        <taxon>Bacteria</taxon>
        <taxon>Pseudomonadati</taxon>
        <taxon>Pseudomonadota</taxon>
        <taxon>Gammaproteobacteria</taxon>
        <taxon>Pseudomonadales</taxon>
        <taxon>Pseudomonadaceae</taxon>
        <taxon>Pseudomonas</taxon>
    </lineage>
</organism>
<gene>
    <name evidence="1" type="ORF">DM05_4000</name>
</gene>
<dbReference type="InterPro" id="IPR003458">
    <property type="entry name" value="Phage_T4_Gp38_tail_assem"/>
</dbReference>
<reference evidence="1 2" key="2">
    <citation type="submission" date="2017-10" db="EMBL/GenBank/DDBJ databases">
        <title>Bacterial endophytes that colonize and modify switchgrass growth.</title>
        <authorList>
            <person name="Debolt S."/>
        </authorList>
    </citation>
    <scope>NUCLEOTIDE SEQUENCE [LARGE SCALE GENOMIC DNA]</scope>
    <source>
        <strain evidence="1 2">A2-S9</strain>
    </source>
</reference>
<dbReference type="EMBL" id="PDJN01000003">
    <property type="protein sequence ID" value="PFG59324.1"/>
    <property type="molecule type" value="Genomic_DNA"/>
</dbReference>
<protein>
    <submittedName>
        <fullName evidence="1">Virus tail fiber assembly protein lambda gpK</fullName>
    </submittedName>
</protein>
<dbReference type="RefSeq" id="WP_193603391.1">
    <property type="nucleotide sequence ID" value="NZ_PDJN01000003.1"/>
</dbReference>
<dbReference type="Pfam" id="PF02413">
    <property type="entry name" value="Caudo_TAP"/>
    <property type="match status" value="1"/>
</dbReference>
<accession>A0A7Z1K1C0</accession>
<sequence>MYYFDPRTSGFYLHKVDGAVALSNEAYWFLIGGQSEGRVIVIGNDGQPVLKVPEKTHEELLVEANARANTLLAVATTRIAPLQDAEDLGDASLLEIALLKQWKQYRVDVNRVSDQTGYPMNVDWPAPPA</sequence>
<proteinExistence type="predicted"/>
<evidence type="ECO:0000313" key="1">
    <source>
        <dbReference type="EMBL" id="PFG59324.1"/>
    </source>
</evidence>
<dbReference type="AlphaFoldDB" id="A0A7Z1K1C0"/>
<reference evidence="1 2" key="1">
    <citation type="submission" date="2017-09" db="EMBL/GenBank/DDBJ databases">
        <authorList>
            <person name="DeBolt S."/>
            <person name="Huntemann M."/>
            <person name="Clum A."/>
            <person name="Pillay M."/>
            <person name="Palaniappan K."/>
            <person name="Varghese N."/>
            <person name="Mikhailova N."/>
            <person name="Stamatis D."/>
            <person name="Reddy T."/>
            <person name="Daum C."/>
            <person name="Shapiro N."/>
            <person name="Ivanova N."/>
            <person name="Kyrpides N."/>
            <person name="Woyke T."/>
        </authorList>
    </citation>
    <scope>NUCLEOTIDE SEQUENCE [LARGE SCALE GENOMIC DNA]</scope>
    <source>
        <strain evidence="1 2">A2-S9</strain>
    </source>
</reference>
<name>A0A7Z1K1C0_9PSED</name>
<evidence type="ECO:0000313" key="2">
    <source>
        <dbReference type="Proteomes" id="UP000221580"/>
    </source>
</evidence>